<feature type="region of interest" description="Disordered" evidence="1">
    <location>
        <begin position="369"/>
        <end position="400"/>
    </location>
</feature>
<keyword evidence="3" id="KW-0969">Cilium</keyword>
<feature type="domain" description="Flagellar hook-length control protein-like C-terminal" evidence="2">
    <location>
        <begin position="308"/>
        <end position="381"/>
    </location>
</feature>
<dbReference type="CDD" id="cd17470">
    <property type="entry name" value="T3SS_Flik_C"/>
    <property type="match status" value="1"/>
</dbReference>
<feature type="compositionally biased region" description="Low complexity" evidence="1">
    <location>
        <begin position="129"/>
        <end position="146"/>
    </location>
</feature>
<dbReference type="InterPro" id="IPR038610">
    <property type="entry name" value="FliK-like_C_sf"/>
</dbReference>
<dbReference type="Pfam" id="PF02120">
    <property type="entry name" value="Flg_hook"/>
    <property type="match status" value="1"/>
</dbReference>
<keyword evidence="3" id="KW-0282">Flagellum</keyword>
<dbReference type="Proteomes" id="UP001216899">
    <property type="component" value="Chromosome"/>
</dbReference>
<protein>
    <submittedName>
        <fullName evidence="3">Flagellar hook-length control protein FliK</fullName>
    </submittedName>
</protein>
<feature type="region of interest" description="Disordered" evidence="1">
    <location>
        <begin position="274"/>
        <end position="295"/>
    </location>
</feature>
<dbReference type="InterPro" id="IPR021136">
    <property type="entry name" value="Flagellar_hook_control-like_C"/>
</dbReference>
<sequence>MADIQIISPIPTRAEAFVDAATPVHVTGESGFDVWSAGAMVPAAPATAVSAPPKDPLAAWLQQQMGFSGEFSAPPGTDPAIEALAAGLPQLPAPEIDESADIQGGDPLASLLPVDAQTSDASLIGDAVPTAPQSTDPTTPAATDPAEAPAVQIAVAPTTTRIVAAGVTQQAANPAPTLPGATAAQVAPIHGGGQPVAPARPGRPIPATESAATARPVDAGPINAAPPPVDRAAPDRPAPMVARDPVIAARSEIALPAGLAETLAELPFGTDSHTPAAARPTAAAGSGWQAASHDPRPVLQQVTDALVSTRGDRTEIALSPEELGRIRLVMSGPDRGQITIWAERPETLDLVRRNADLLTQQLADAGVSAGSLDFRRDDRSDSQPAQGRAGDDDDIPLSAAPLRVRMSPTALSDRRLDIRL</sequence>
<feature type="region of interest" description="Disordered" evidence="1">
    <location>
        <begin position="191"/>
        <end position="237"/>
    </location>
</feature>
<gene>
    <name evidence="3" type="ORF">PRL19_05120</name>
</gene>
<evidence type="ECO:0000256" key="1">
    <source>
        <dbReference type="SAM" id="MobiDB-lite"/>
    </source>
</evidence>
<evidence type="ECO:0000313" key="3">
    <source>
        <dbReference type="EMBL" id="WDA13637.1"/>
    </source>
</evidence>
<keyword evidence="3" id="KW-0966">Cell projection</keyword>
<dbReference type="Gene3D" id="3.30.750.140">
    <property type="match status" value="1"/>
</dbReference>
<reference evidence="3 4" key="1">
    <citation type="submission" date="2023-02" db="EMBL/GenBank/DDBJ databases">
        <title>Whole genome sequenc of Paracoccus marcusii MBLB0836.</title>
        <authorList>
            <person name="Seo M.-J."/>
            <person name="Cho E.-S."/>
            <person name="Hwang C.Y."/>
        </authorList>
    </citation>
    <scope>NUCLEOTIDE SEQUENCE [LARGE SCALE GENOMIC DNA]</scope>
    <source>
        <strain evidence="3 4">MBLB0836</strain>
    </source>
</reference>
<evidence type="ECO:0000313" key="4">
    <source>
        <dbReference type="Proteomes" id="UP001216899"/>
    </source>
</evidence>
<proteinExistence type="predicted"/>
<evidence type="ECO:0000259" key="2">
    <source>
        <dbReference type="Pfam" id="PF02120"/>
    </source>
</evidence>
<feature type="region of interest" description="Disordered" evidence="1">
    <location>
        <begin position="126"/>
        <end position="146"/>
    </location>
</feature>
<accession>A0ABY7UUM4</accession>
<dbReference type="RefSeq" id="WP_273744099.1">
    <property type="nucleotide sequence ID" value="NZ_CP117466.1"/>
</dbReference>
<organism evidence="3 4">
    <name type="scientific">Paracoccus marcusii</name>
    <dbReference type="NCBI Taxonomy" id="59779"/>
    <lineage>
        <taxon>Bacteria</taxon>
        <taxon>Pseudomonadati</taxon>
        <taxon>Pseudomonadota</taxon>
        <taxon>Alphaproteobacteria</taxon>
        <taxon>Rhodobacterales</taxon>
        <taxon>Paracoccaceae</taxon>
        <taxon>Paracoccus</taxon>
    </lineage>
</organism>
<feature type="compositionally biased region" description="Low complexity" evidence="1">
    <location>
        <begin position="274"/>
        <end position="284"/>
    </location>
</feature>
<keyword evidence="4" id="KW-1185">Reference proteome</keyword>
<dbReference type="EMBL" id="CP117466">
    <property type="protein sequence ID" value="WDA13637.1"/>
    <property type="molecule type" value="Genomic_DNA"/>
</dbReference>
<name>A0ABY7UUM4_9RHOB</name>